<feature type="domain" description="Core" evidence="10">
    <location>
        <begin position="43"/>
        <end position="139"/>
    </location>
</feature>
<dbReference type="InterPro" id="IPR016092">
    <property type="entry name" value="ATAP"/>
</dbReference>
<dbReference type="InterPro" id="IPR000361">
    <property type="entry name" value="ATAP_core_dom"/>
</dbReference>
<evidence type="ECO:0000256" key="9">
    <source>
        <dbReference type="ARBA" id="ARBA00093471"/>
    </source>
</evidence>
<comment type="function">
    <text evidence="6">Involved in the maturation of mitochondrial 4Fe-4S proteins functioning late in the iron-sulfur cluster assembly pathway. May be involved in the binding of an intermediate of Fe/S cluster assembly.</text>
</comment>
<keyword evidence="3" id="KW-0479">Metal-binding</keyword>
<sequence length="146" mass="15885">MLTQRLRSCHGAVLWAVRGARNERVAAACWRGAASQPSADGALRLSDSCVEKLRRVGVGRVLRVSVEGGGCSGFQYRFQLEDQPAPDDVLFERDGARVVVDSASLDLLRGATLDYQEELIRSAFRIVDNPQAERGCSCGASFTIKL</sequence>
<evidence type="ECO:0000313" key="11">
    <source>
        <dbReference type="EMBL" id="JAA57433.1"/>
    </source>
</evidence>
<dbReference type="PANTHER" id="PTHR43011">
    <property type="entry name" value="IRON-SULFUR CLUSTER ASSEMBLY 2 HOMOLOG, MITOCHONDRIAL"/>
    <property type="match status" value="1"/>
</dbReference>
<dbReference type="EMBL" id="GACK01007601">
    <property type="protein sequence ID" value="JAA57433.1"/>
    <property type="molecule type" value="mRNA"/>
</dbReference>
<evidence type="ECO:0000256" key="5">
    <source>
        <dbReference type="ARBA" id="ARBA00023128"/>
    </source>
</evidence>
<evidence type="ECO:0000256" key="1">
    <source>
        <dbReference type="ARBA" id="ARBA00004173"/>
    </source>
</evidence>
<dbReference type="NCBIfam" id="TIGR00049">
    <property type="entry name" value="iron-sulfur cluster assembly accessory protein"/>
    <property type="match status" value="1"/>
</dbReference>
<evidence type="ECO:0000256" key="6">
    <source>
        <dbReference type="ARBA" id="ARBA00057540"/>
    </source>
</evidence>
<evidence type="ECO:0000256" key="8">
    <source>
        <dbReference type="ARBA" id="ARBA00077082"/>
    </source>
</evidence>
<dbReference type="InterPro" id="IPR035903">
    <property type="entry name" value="HesB-like_dom_sf"/>
</dbReference>
<accession>L7M2R6</accession>
<dbReference type="FunFam" id="2.60.300.12:FF:000006">
    <property type="entry name" value="Iron-sulfur cluster assembly 2 mitochondrial"/>
    <property type="match status" value="1"/>
</dbReference>
<dbReference type="GO" id="GO:0051539">
    <property type="term" value="F:4 iron, 4 sulfur cluster binding"/>
    <property type="evidence" value="ECO:0007669"/>
    <property type="project" value="TreeGrafter"/>
</dbReference>
<dbReference type="GO" id="GO:0051537">
    <property type="term" value="F:2 iron, 2 sulfur cluster binding"/>
    <property type="evidence" value="ECO:0007669"/>
    <property type="project" value="TreeGrafter"/>
</dbReference>
<dbReference type="PANTHER" id="PTHR43011:SF1">
    <property type="entry name" value="IRON-SULFUR CLUSTER ASSEMBLY 2 HOMOLOG, MITOCHONDRIAL"/>
    <property type="match status" value="1"/>
</dbReference>
<evidence type="ECO:0000256" key="4">
    <source>
        <dbReference type="ARBA" id="ARBA00023004"/>
    </source>
</evidence>
<keyword evidence="5" id="KW-0496">Mitochondrion</keyword>
<dbReference type="Pfam" id="PF01521">
    <property type="entry name" value="Fe-S_biosyn"/>
    <property type="match status" value="1"/>
</dbReference>
<proteinExistence type="evidence at transcript level"/>
<comment type="subcellular location">
    <subcellularLocation>
        <location evidence="1">Mitochondrion</location>
    </subcellularLocation>
</comment>
<protein>
    <recommendedName>
        <fullName evidence="7">Iron-sulfur cluster assembly 2 homolog, mitochondrial</fullName>
    </recommendedName>
    <alternativeName>
        <fullName evidence="8">HESB-like domain-containing protein 1</fullName>
    </alternativeName>
</protein>
<dbReference type="Gene3D" id="2.60.300.12">
    <property type="entry name" value="HesB-like domain"/>
    <property type="match status" value="1"/>
</dbReference>
<dbReference type="SUPFAM" id="SSF89360">
    <property type="entry name" value="HesB-like domain"/>
    <property type="match status" value="1"/>
</dbReference>
<comment type="subunit">
    <text evidence="9">Heterotetramer; forms a dimer of dimers with IBA57. Interacts with [2Fe-2S]-ISCA2 forming the heterodimer [2Fe- 2S]-ISCA2-IBA57 complex; [2Fe-2S] cluster binding is absolutely required to promote the complex formation.</text>
</comment>
<dbReference type="AlphaFoldDB" id="L7M2R6"/>
<evidence type="ECO:0000256" key="2">
    <source>
        <dbReference type="ARBA" id="ARBA00006718"/>
    </source>
</evidence>
<reference evidence="11" key="1">
    <citation type="submission" date="2012-11" db="EMBL/GenBank/DDBJ databases">
        <authorList>
            <person name="Lucero-Rivera Y.E."/>
            <person name="Tovar-Ramirez D."/>
        </authorList>
    </citation>
    <scope>NUCLEOTIDE SEQUENCE</scope>
    <source>
        <tissue evidence="11">Salivary gland</tissue>
    </source>
</reference>
<evidence type="ECO:0000256" key="3">
    <source>
        <dbReference type="ARBA" id="ARBA00022723"/>
    </source>
</evidence>
<dbReference type="GO" id="GO:0016226">
    <property type="term" value="P:iron-sulfur cluster assembly"/>
    <property type="evidence" value="ECO:0007669"/>
    <property type="project" value="InterPro"/>
</dbReference>
<keyword evidence="4" id="KW-0408">Iron</keyword>
<evidence type="ECO:0000259" key="10">
    <source>
        <dbReference type="Pfam" id="PF01521"/>
    </source>
</evidence>
<dbReference type="GO" id="GO:0005506">
    <property type="term" value="F:iron ion binding"/>
    <property type="evidence" value="ECO:0007669"/>
    <property type="project" value="TreeGrafter"/>
</dbReference>
<reference evidence="11" key="2">
    <citation type="journal article" date="2015" name="J. Proteomics">
        <title>Sexual differences in the sialomes of the zebra tick, Rhipicephalus pulchellus.</title>
        <authorList>
            <person name="Tan A.W."/>
            <person name="Francischetti I.M."/>
            <person name="Slovak M."/>
            <person name="Kini R.M."/>
            <person name="Ribeiro J.M."/>
        </authorList>
    </citation>
    <scope>NUCLEOTIDE SEQUENCE</scope>
    <source>
        <tissue evidence="11">Salivary gland</tissue>
    </source>
</reference>
<evidence type="ECO:0000256" key="7">
    <source>
        <dbReference type="ARBA" id="ARBA00073313"/>
    </source>
</evidence>
<name>L7M2R6_RHIPC</name>
<comment type="similarity">
    <text evidence="2">Belongs to the HesB/IscA family.</text>
</comment>
<organism evidence="11">
    <name type="scientific">Rhipicephalus pulchellus</name>
    <name type="common">Yellow backed tick</name>
    <name type="synonym">Dermacentor pulchellus</name>
    <dbReference type="NCBI Taxonomy" id="72859"/>
    <lineage>
        <taxon>Eukaryota</taxon>
        <taxon>Metazoa</taxon>
        <taxon>Ecdysozoa</taxon>
        <taxon>Arthropoda</taxon>
        <taxon>Chelicerata</taxon>
        <taxon>Arachnida</taxon>
        <taxon>Acari</taxon>
        <taxon>Parasitiformes</taxon>
        <taxon>Ixodida</taxon>
        <taxon>Ixodoidea</taxon>
        <taxon>Ixodidae</taxon>
        <taxon>Rhipicephalinae</taxon>
        <taxon>Rhipicephalus</taxon>
        <taxon>Rhipicephalus</taxon>
    </lineage>
</organism>
<dbReference type="GO" id="GO:0120510">
    <property type="term" value="C:mitochondrial [4Fe-4S] assembly complex"/>
    <property type="evidence" value="ECO:0007669"/>
    <property type="project" value="UniProtKB-ARBA"/>
</dbReference>